<evidence type="ECO:0000313" key="2">
    <source>
        <dbReference type="EMBL" id="AYG05255.1"/>
    </source>
</evidence>
<feature type="domain" description="HTH marR-type" evidence="1">
    <location>
        <begin position="1"/>
        <end position="125"/>
    </location>
</feature>
<name>A0A387BM38_9MICO</name>
<sequence length="126" mass="13364">MHLGHRLRTERGDEAALSGNKLLVLGRLLREGPSTPGRIAAAERVSPQGLTRVFGELEASGHLIRRPDPGDARQSLLEITQLGVRTVTADVAQRDAWLAGALGGLTDAEIGLLALAAELMARLADE</sequence>
<dbReference type="AlphaFoldDB" id="A0A387BM38"/>
<dbReference type="SMART" id="SM00347">
    <property type="entry name" value="HTH_MARR"/>
    <property type="match status" value="1"/>
</dbReference>
<dbReference type="Gene3D" id="1.10.10.10">
    <property type="entry name" value="Winged helix-like DNA-binding domain superfamily/Winged helix DNA-binding domain"/>
    <property type="match status" value="1"/>
</dbReference>
<reference evidence="2 3" key="1">
    <citation type="submission" date="2018-09" db="EMBL/GenBank/DDBJ databases">
        <title>Genome sequencing of strain 2DFW10M-5.</title>
        <authorList>
            <person name="Heo J."/>
            <person name="Kim S.-J."/>
            <person name="Kwon S.-W."/>
        </authorList>
    </citation>
    <scope>NUCLEOTIDE SEQUENCE [LARGE SCALE GENOMIC DNA]</scope>
    <source>
        <strain evidence="2 3">2DFW10M-5</strain>
    </source>
</reference>
<dbReference type="KEGG" id="gry:D7I44_03710"/>
<dbReference type="SUPFAM" id="SSF46785">
    <property type="entry name" value="Winged helix' DNA-binding domain"/>
    <property type="match status" value="1"/>
</dbReference>
<dbReference type="OrthoDB" id="162531at2"/>
<dbReference type="PANTHER" id="PTHR39515:SF2">
    <property type="entry name" value="HTH-TYPE TRANSCRIPTIONAL REGULATOR RV0880"/>
    <property type="match status" value="1"/>
</dbReference>
<dbReference type="InterPro" id="IPR000835">
    <property type="entry name" value="HTH_MarR-typ"/>
</dbReference>
<dbReference type="Proteomes" id="UP000275069">
    <property type="component" value="Chromosome"/>
</dbReference>
<dbReference type="PROSITE" id="PS50995">
    <property type="entry name" value="HTH_MARR_2"/>
    <property type="match status" value="1"/>
</dbReference>
<accession>A0A387BM38</accession>
<gene>
    <name evidence="2" type="ORF">D7I44_03710</name>
</gene>
<dbReference type="Gene3D" id="1.10.287.100">
    <property type="match status" value="1"/>
</dbReference>
<proteinExistence type="predicted"/>
<evidence type="ECO:0000259" key="1">
    <source>
        <dbReference type="PROSITE" id="PS50995"/>
    </source>
</evidence>
<dbReference type="GO" id="GO:0003700">
    <property type="term" value="F:DNA-binding transcription factor activity"/>
    <property type="evidence" value="ECO:0007669"/>
    <property type="project" value="InterPro"/>
</dbReference>
<dbReference type="InterPro" id="IPR052526">
    <property type="entry name" value="HTH-type_Bedaq_tolerance"/>
</dbReference>
<dbReference type="InterPro" id="IPR036390">
    <property type="entry name" value="WH_DNA-bd_sf"/>
</dbReference>
<evidence type="ECO:0000313" key="3">
    <source>
        <dbReference type="Proteomes" id="UP000275069"/>
    </source>
</evidence>
<dbReference type="Pfam" id="PF12802">
    <property type="entry name" value="MarR_2"/>
    <property type="match status" value="1"/>
</dbReference>
<organism evidence="2 3">
    <name type="scientific">Gryllotalpicola protaetiae</name>
    <dbReference type="NCBI Taxonomy" id="2419771"/>
    <lineage>
        <taxon>Bacteria</taxon>
        <taxon>Bacillati</taxon>
        <taxon>Actinomycetota</taxon>
        <taxon>Actinomycetes</taxon>
        <taxon>Micrococcales</taxon>
        <taxon>Microbacteriaceae</taxon>
        <taxon>Gryllotalpicola</taxon>
    </lineage>
</organism>
<dbReference type="PANTHER" id="PTHR39515">
    <property type="entry name" value="CONSERVED PROTEIN"/>
    <property type="match status" value="1"/>
</dbReference>
<dbReference type="EMBL" id="CP032624">
    <property type="protein sequence ID" value="AYG05255.1"/>
    <property type="molecule type" value="Genomic_DNA"/>
</dbReference>
<keyword evidence="3" id="KW-1185">Reference proteome</keyword>
<dbReference type="InterPro" id="IPR036388">
    <property type="entry name" value="WH-like_DNA-bd_sf"/>
</dbReference>
<protein>
    <submittedName>
        <fullName evidence="2">MarR family transcriptional regulator</fullName>
    </submittedName>
</protein>